<keyword evidence="3" id="KW-0378">Hydrolase</keyword>
<dbReference type="EMBL" id="FO203512">
    <property type="protein sequence ID" value="CCK77672.1"/>
    <property type="molecule type" value="Genomic_DNA"/>
</dbReference>
<evidence type="ECO:0000256" key="4">
    <source>
        <dbReference type="ARBA" id="ARBA00022833"/>
    </source>
</evidence>
<dbReference type="HOGENOM" id="CLU_030571_3_2_6"/>
<dbReference type="GO" id="GO:0046872">
    <property type="term" value="F:metal ion binding"/>
    <property type="evidence" value="ECO:0007669"/>
    <property type="project" value="UniProtKB-KW"/>
</dbReference>
<dbReference type="SUPFAM" id="SSF56281">
    <property type="entry name" value="Metallo-hydrolase/oxidoreductase"/>
    <property type="match status" value="1"/>
</dbReference>
<dbReference type="STRING" id="698738.OLEAN_C34960"/>
<dbReference type="SMART" id="SM00849">
    <property type="entry name" value="Lactamase_B"/>
    <property type="match status" value="1"/>
</dbReference>
<evidence type="ECO:0000256" key="1">
    <source>
        <dbReference type="ARBA" id="ARBA00007749"/>
    </source>
</evidence>
<evidence type="ECO:0000313" key="7">
    <source>
        <dbReference type="Proteomes" id="UP000032749"/>
    </source>
</evidence>
<sequence length="273" mass="30204">MKQILIALAALSLAACSTKPPLTLQAFECGEVEVRDISLFSPGIDEGMKKNLVDSCYLIQHPKGNLIWDTGITDAVGEEGVEVFGGKLKLTVTNPLSDQLAAINIKPSDIQFMGISHFHGDHTGNANLFNTAQLFIQQAEYDAAFGPTPESFGFNADSYNKIDKTKITVLNGDHDVFGDGSVIIKPAPGHTPGHQMLLVNLEKEGPIMLSGDLYHFTKNREHKRVPSFNFDKEQTLQSMESIEEFVKETDAKLWIQHDKEQNATIKHSPYSYQ</sequence>
<dbReference type="InterPro" id="IPR001279">
    <property type="entry name" value="Metallo-B-lactamas"/>
</dbReference>
<comment type="similarity">
    <text evidence="1">Belongs to the metallo-beta-lactamase superfamily.</text>
</comment>
<dbReference type="CDD" id="cd07729">
    <property type="entry name" value="AHL_lactonase_MBL-fold"/>
    <property type="match status" value="1"/>
</dbReference>
<dbReference type="PANTHER" id="PTHR42978:SF3">
    <property type="entry name" value="BLR3078 PROTEIN"/>
    <property type="match status" value="1"/>
</dbReference>
<dbReference type="PANTHER" id="PTHR42978">
    <property type="entry name" value="QUORUM-QUENCHING LACTONASE YTNP-RELATED-RELATED"/>
    <property type="match status" value="1"/>
</dbReference>
<dbReference type="OrthoDB" id="9803916at2"/>
<keyword evidence="7" id="KW-1185">Reference proteome</keyword>
<protein>
    <submittedName>
        <fullName evidence="6">AttM/AiiB family protein</fullName>
    </submittedName>
</protein>
<evidence type="ECO:0000313" key="6">
    <source>
        <dbReference type="EMBL" id="CCK77672.1"/>
    </source>
</evidence>
<feature type="domain" description="Metallo-beta-lactamase" evidence="5">
    <location>
        <begin position="53"/>
        <end position="257"/>
    </location>
</feature>
<dbReference type="InterPro" id="IPR036866">
    <property type="entry name" value="RibonucZ/Hydroxyglut_hydro"/>
</dbReference>
<keyword evidence="4" id="KW-0862">Zinc</keyword>
<dbReference type="Gene3D" id="3.60.15.10">
    <property type="entry name" value="Ribonuclease Z/Hydroxyacylglutathione hydrolase-like"/>
    <property type="match status" value="1"/>
</dbReference>
<dbReference type="PROSITE" id="PS51257">
    <property type="entry name" value="PROKAR_LIPOPROTEIN"/>
    <property type="match status" value="1"/>
</dbReference>
<dbReference type="AlphaFoldDB" id="R4YRF7"/>
<dbReference type="GO" id="GO:0016787">
    <property type="term" value="F:hydrolase activity"/>
    <property type="evidence" value="ECO:0007669"/>
    <property type="project" value="UniProtKB-KW"/>
</dbReference>
<dbReference type="KEGG" id="oai:OLEAN_C34960"/>
<evidence type="ECO:0000256" key="2">
    <source>
        <dbReference type="ARBA" id="ARBA00022723"/>
    </source>
</evidence>
<evidence type="ECO:0000256" key="3">
    <source>
        <dbReference type="ARBA" id="ARBA00022801"/>
    </source>
</evidence>
<dbReference type="InterPro" id="IPR051013">
    <property type="entry name" value="MBL_superfamily_lactonases"/>
</dbReference>
<organism evidence="6 7">
    <name type="scientific">Oleispira antarctica RB-8</name>
    <dbReference type="NCBI Taxonomy" id="698738"/>
    <lineage>
        <taxon>Bacteria</taxon>
        <taxon>Pseudomonadati</taxon>
        <taxon>Pseudomonadota</taxon>
        <taxon>Gammaproteobacteria</taxon>
        <taxon>Oceanospirillales</taxon>
        <taxon>Oceanospirillaceae</taxon>
        <taxon>Oleispira</taxon>
    </lineage>
</organism>
<dbReference type="Proteomes" id="UP000032749">
    <property type="component" value="Chromosome"/>
</dbReference>
<reference evidence="6 7" key="1">
    <citation type="journal article" date="2013" name="Nat. Commun.">
        <title>Genome sequence and functional genomic analysis of the oil-degrading bacterium Oleispira antarctica.</title>
        <authorList>
            <person name="Kube M."/>
            <person name="Chernikova T.N."/>
            <person name="Al-Ramahi Y."/>
            <person name="Beloqui A."/>
            <person name="Lopez-Cortez N."/>
            <person name="Guazzaroni M.E."/>
            <person name="Heipieper H.J."/>
            <person name="Klages S."/>
            <person name="Kotsyurbenko O.R."/>
            <person name="Langer I."/>
            <person name="Nechitaylo T.Y."/>
            <person name="Lunsdorf H."/>
            <person name="Fernandez M."/>
            <person name="Juarez S."/>
            <person name="Ciordia S."/>
            <person name="Singer A."/>
            <person name="Kagan O."/>
            <person name="Egorova O."/>
            <person name="Petit P.A."/>
            <person name="Stogios P."/>
            <person name="Kim Y."/>
            <person name="Tchigvintsev A."/>
            <person name="Flick R."/>
            <person name="Denaro R."/>
            <person name="Genovese M."/>
            <person name="Albar J.P."/>
            <person name="Reva O.N."/>
            <person name="Martinez-Gomariz M."/>
            <person name="Tran H."/>
            <person name="Ferrer M."/>
            <person name="Savchenko A."/>
            <person name="Yakunin A.F."/>
            <person name="Yakimov M.M."/>
            <person name="Golyshina O.V."/>
            <person name="Reinhardt R."/>
            <person name="Golyshin P.N."/>
        </authorList>
    </citation>
    <scope>NUCLEOTIDE SEQUENCE [LARGE SCALE GENOMIC DNA]</scope>
</reference>
<keyword evidence="2" id="KW-0479">Metal-binding</keyword>
<gene>
    <name evidence="6" type="ORF">OLEAN_C34960</name>
</gene>
<dbReference type="Pfam" id="PF00753">
    <property type="entry name" value="Lactamase_B"/>
    <property type="match status" value="1"/>
</dbReference>
<evidence type="ECO:0000259" key="5">
    <source>
        <dbReference type="SMART" id="SM00849"/>
    </source>
</evidence>
<name>R4YRF7_OLEAN</name>
<proteinExistence type="inferred from homology"/>
<accession>R4YRF7</accession>